<evidence type="ECO:0000313" key="2">
    <source>
        <dbReference type="Proteomes" id="UP001234297"/>
    </source>
</evidence>
<sequence length="128" mass="13701">MEEPPMGVQRCSEGGVGTKNPPQALLLHHRFPCSQKPVHDHLIIKEPISISRRPSPLHPTPVALFLIPYNPSPPGSIFLPADPDAPSSSSCTLQPISADHLSSNPSSFPPSQDARADPDSPSSSSRRT</sequence>
<dbReference type="Proteomes" id="UP001234297">
    <property type="component" value="Chromosome 6"/>
</dbReference>
<comment type="caution">
    <text evidence="1">The sequence shown here is derived from an EMBL/GenBank/DDBJ whole genome shotgun (WGS) entry which is preliminary data.</text>
</comment>
<name>A0ACC2L2B0_PERAE</name>
<keyword evidence="2" id="KW-1185">Reference proteome</keyword>
<reference evidence="1 2" key="1">
    <citation type="journal article" date="2022" name="Hortic Res">
        <title>A haplotype resolved chromosomal level avocado genome allows analysis of novel avocado genes.</title>
        <authorList>
            <person name="Nath O."/>
            <person name="Fletcher S.J."/>
            <person name="Hayward A."/>
            <person name="Shaw L.M."/>
            <person name="Masouleh A.K."/>
            <person name="Furtado A."/>
            <person name="Henry R.J."/>
            <person name="Mitter N."/>
        </authorList>
    </citation>
    <scope>NUCLEOTIDE SEQUENCE [LARGE SCALE GENOMIC DNA]</scope>
    <source>
        <strain evidence="2">cv. Hass</strain>
    </source>
</reference>
<evidence type="ECO:0000313" key="1">
    <source>
        <dbReference type="EMBL" id="KAJ8627460.1"/>
    </source>
</evidence>
<dbReference type="EMBL" id="CM056814">
    <property type="protein sequence ID" value="KAJ8627460.1"/>
    <property type="molecule type" value="Genomic_DNA"/>
</dbReference>
<protein>
    <submittedName>
        <fullName evidence="1">Uncharacterized protein</fullName>
    </submittedName>
</protein>
<gene>
    <name evidence="1" type="ORF">MRB53_020767</name>
</gene>
<proteinExistence type="predicted"/>
<accession>A0ACC2L2B0</accession>
<organism evidence="1 2">
    <name type="scientific">Persea americana</name>
    <name type="common">Avocado</name>
    <dbReference type="NCBI Taxonomy" id="3435"/>
    <lineage>
        <taxon>Eukaryota</taxon>
        <taxon>Viridiplantae</taxon>
        <taxon>Streptophyta</taxon>
        <taxon>Embryophyta</taxon>
        <taxon>Tracheophyta</taxon>
        <taxon>Spermatophyta</taxon>
        <taxon>Magnoliopsida</taxon>
        <taxon>Magnoliidae</taxon>
        <taxon>Laurales</taxon>
        <taxon>Lauraceae</taxon>
        <taxon>Persea</taxon>
    </lineage>
</organism>